<dbReference type="Pfam" id="PF13377">
    <property type="entry name" value="Peripla_BP_3"/>
    <property type="match status" value="1"/>
</dbReference>
<accession>A0A561E8A5</accession>
<keyword evidence="2" id="KW-0238">DNA-binding</keyword>
<evidence type="ECO:0000256" key="2">
    <source>
        <dbReference type="ARBA" id="ARBA00023125"/>
    </source>
</evidence>
<keyword evidence="6" id="KW-1185">Reference proteome</keyword>
<evidence type="ECO:0000256" key="3">
    <source>
        <dbReference type="ARBA" id="ARBA00023163"/>
    </source>
</evidence>
<dbReference type="GO" id="GO:0000976">
    <property type="term" value="F:transcription cis-regulatory region binding"/>
    <property type="evidence" value="ECO:0007669"/>
    <property type="project" value="TreeGrafter"/>
</dbReference>
<keyword evidence="3" id="KW-0804">Transcription</keyword>
<name>A0A561E8A5_9MICO</name>
<dbReference type="PROSITE" id="PS50932">
    <property type="entry name" value="HTH_LACI_2"/>
    <property type="match status" value="1"/>
</dbReference>
<dbReference type="CDD" id="cd01392">
    <property type="entry name" value="HTH_LacI"/>
    <property type="match status" value="1"/>
</dbReference>
<dbReference type="InterPro" id="IPR028082">
    <property type="entry name" value="Peripla_BP_I"/>
</dbReference>
<evidence type="ECO:0000259" key="4">
    <source>
        <dbReference type="PROSITE" id="PS50932"/>
    </source>
</evidence>
<comment type="caution">
    <text evidence="5">The sequence shown here is derived from an EMBL/GenBank/DDBJ whole genome shotgun (WGS) entry which is preliminary data.</text>
</comment>
<dbReference type="Gene3D" id="1.10.260.40">
    <property type="entry name" value="lambda repressor-like DNA-binding domains"/>
    <property type="match status" value="1"/>
</dbReference>
<dbReference type="AlphaFoldDB" id="A0A561E8A5"/>
<dbReference type="PANTHER" id="PTHR30146:SF138">
    <property type="entry name" value="TRANSCRIPTIONAL REGULATORY PROTEIN"/>
    <property type="match status" value="1"/>
</dbReference>
<dbReference type="InterPro" id="IPR046335">
    <property type="entry name" value="LacI/GalR-like_sensor"/>
</dbReference>
<feature type="domain" description="HTH lacI-type" evidence="4">
    <location>
        <begin position="13"/>
        <end position="68"/>
    </location>
</feature>
<dbReference type="EMBL" id="VIVQ01000001">
    <property type="protein sequence ID" value="TWE11852.1"/>
    <property type="molecule type" value="Genomic_DNA"/>
</dbReference>
<dbReference type="Gene3D" id="3.40.50.2300">
    <property type="match status" value="2"/>
</dbReference>
<keyword evidence="1" id="KW-0805">Transcription regulation</keyword>
<reference evidence="5 6" key="1">
    <citation type="submission" date="2019-06" db="EMBL/GenBank/DDBJ databases">
        <title>Sequencing the genomes of 1000 actinobacteria strains.</title>
        <authorList>
            <person name="Klenk H.-P."/>
        </authorList>
    </citation>
    <scope>NUCLEOTIDE SEQUENCE [LARGE SCALE GENOMIC DNA]</scope>
    <source>
        <strain evidence="5 6">DSM 19560</strain>
    </source>
</reference>
<protein>
    <submittedName>
        <fullName evidence="5">LacI family transcriptional regulator</fullName>
    </submittedName>
</protein>
<proteinExistence type="predicted"/>
<dbReference type="RefSeq" id="WP_145225391.1">
    <property type="nucleotide sequence ID" value="NZ_VIVQ01000001.1"/>
</dbReference>
<evidence type="ECO:0000313" key="5">
    <source>
        <dbReference type="EMBL" id="TWE11852.1"/>
    </source>
</evidence>
<dbReference type="OrthoDB" id="5171752at2"/>
<dbReference type="SUPFAM" id="SSF53822">
    <property type="entry name" value="Periplasmic binding protein-like I"/>
    <property type="match status" value="1"/>
</dbReference>
<evidence type="ECO:0000313" key="6">
    <source>
        <dbReference type="Proteomes" id="UP000318297"/>
    </source>
</evidence>
<dbReference type="Pfam" id="PF00356">
    <property type="entry name" value="LacI"/>
    <property type="match status" value="1"/>
</dbReference>
<sequence length="362" mass="37684">MSVTGQAGRNGRATLRDVAELAGVATSTASLVFSGNKPVAAETAERVRAAALDLGYAGPHPMASSLRNGRSGVIAAVVERRILHAFRDPFVVAVLDGLAQVVGELGCGLLLLPDVSEGHGDQAPQPSRVAADAVVFLLCGEEHNELADQFLARGIPVVGTSSPTGDEVVRVEVPERAATRDVAQHLADLGHTRVAHVMMPLRWGSGPGRRTVGQVRASGFPDTRDRALGVLDVFADADLIEAAEADFASGRAAADAALDAPSPPTAIIAQSDLLAAGAVQAVTQRGLRVPQDVSVTGFDGVALPWFDRTLTTIDQRPMAKGRALGEKVRGLLEGQQVESSVFEVSLRIGDTTGPAPTETMHV</sequence>
<dbReference type="SUPFAM" id="SSF47413">
    <property type="entry name" value="lambda repressor-like DNA-binding domains"/>
    <property type="match status" value="1"/>
</dbReference>
<evidence type="ECO:0000256" key="1">
    <source>
        <dbReference type="ARBA" id="ARBA00023015"/>
    </source>
</evidence>
<dbReference type="SMART" id="SM00354">
    <property type="entry name" value="HTH_LACI"/>
    <property type="match status" value="1"/>
</dbReference>
<dbReference type="PANTHER" id="PTHR30146">
    <property type="entry name" value="LACI-RELATED TRANSCRIPTIONAL REPRESSOR"/>
    <property type="match status" value="1"/>
</dbReference>
<dbReference type="Proteomes" id="UP000318297">
    <property type="component" value="Unassembled WGS sequence"/>
</dbReference>
<organism evidence="5 6">
    <name type="scientific">Rudaeicoccus suwonensis</name>
    <dbReference type="NCBI Taxonomy" id="657409"/>
    <lineage>
        <taxon>Bacteria</taxon>
        <taxon>Bacillati</taxon>
        <taxon>Actinomycetota</taxon>
        <taxon>Actinomycetes</taxon>
        <taxon>Micrococcales</taxon>
        <taxon>Dermacoccaceae</taxon>
        <taxon>Rudaeicoccus</taxon>
    </lineage>
</organism>
<dbReference type="GO" id="GO:0003700">
    <property type="term" value="F:DNA-binding transcription factor activity"/>
    <property type="evidence" value="ECO:0007669"/>
    <property type="project" value="TreeGrafter"/>
</dbReference>
<dbReference type="InterPro" id="IPR000843">
    <property type="entry name" value="HTH_LacI"/>
</dbReference>
<dbReference type="InterPro" id="IPR010982">
    <property type="entry name" value="Lambda_DNA-bd_dom_sf"/>
</dbReference>
<gene>
    <name evidence="5" type="ORF">BKA23_0643</name>
</gene>